<evidence type="ECO:0000313" key="1">
    <source>
        <dbReference type="EMBL" id="RDX61555.1"/>
    </source>
</evidence>
<reference evidence="1" key="1">
    <citation type="submission" date="2018-05" db="EMBL/GenBank/DDBJ databases">
        <title>Draft genome of Mucuna pruriens seed.</title>
        <authorList>
            <person name="Nnadi N.E."/>
            <person name="Vos R."/>
            <person name="Hasami M.H."/>
            <person name="Devisetty U.K."/>
            <person name="Aguiy J.C."/>
        </authorList>
    </citation>
    <scope>NUCLEOTIDE SEQUENCE [LARGE SCALE GENOMIC DNA]</scope>
    <source>
        <strain evidence="1">JCA_2017</strain>
    </source>
</reference>
<keyword evidence="2" id="KW-1185">Reference proteome</keyword>
<feature type="non-terminal residue" evidence="1">
    <location>
        <position position="1"/>
    </location>
</feature>
<dbReference type="Proteomes" id="UP000257109">
    <property type="component" value="Unassembled WGS sequence"/>
</dbReference>
<sequence length="98" mass="11537">MKNLYVKILDKIKLPVDNKFAIDLARHLAVHGRSKHIETRCHFLREQVSNEKLRIEHCKIEIQFVDILTKALKLERFSVIRRDYDSSSFLISNSNTNS</sequence>
<protein>
    <submittedName>
        <fullName evidence="1">Copia protein</fullName>
    </submittedName>
</protein>
<gene>
    <name evidence="1" type="primary">GIP</name>
    <name evidence="1" type="ORF">CR513_60205</name>
</gene>
<organism evidence="1 2">
    <name type="scientific">Mucuna pruriens</name>
    <name type="common">Velvet bean</name>
    <name type="synonym">Dolichos pruriens</name>
    <dbReference type="NCBI Taxonomy" id="157652"/>
    <lineage>
        <taxon>Eukaryota</taxon>
        <taxon>Viridiplantae</taxon>
        <taxon>Streptophyta</taxon>
        <taxon>Embryophyta</taxon>
        <taxon>Tracheophyta</taxon>
        <taxon>Spermatophyta</taxon>
        <taxon>Magnoliopsida</taxon>
        <taxon>eudicotyledons</taxon>
        <taxon>Gunneridae</taxon>
        <taxon>Pentapetalae</taxon>
        <taxon>rosids</taxon>
        <taxon>fabids</taxon>
        <taxon>Fabales</taxon>
        <taxon>Fabaceae</taxon>
        <taxon>Papilionoideae</taxon>
        <taxon>50 kb inversion clade</taxon>
        <taxon>NPAAA clade</taxon>
        <taxon>indigoferoid/millettioid clade</taxon>
        <taxon>Phaseoleae</taxon>
        <taxon>Mucuna</taxon>
    </lineage>
</organism>
<dbReference type="CDD" id="cd09272">
    <property type="entry name" value="RNase_HI_RT_Ty1"/>
    <property type="match status" value="1"/>
</dbReference>
<proteinExistence type="predicted"/>
<comment type="caution">
    <text evidence="1">The sequence shown here is derived from an EMBL/GenBank/DDBJ whole genome shotgun (WGS) entry which is preliminary data.</text>
</comment>
<dbReference type="OrthoDB" id="1421472at2759"/>
<dbReference type="AlphaFoldDB" id="A0A371E693"/>
<evidence type="ECO:0000313" key="2">
    <source>
        <dbReference type="Proteomes" id="UP000257109"/>
    </source>
</evidence>
<dbReference type="STRING" id="157652.A0A371E693"/>
<name>A0A371E693_MUCPR</name>
<accession>A0A371E693</accession>
<dbReference type="EMBL" id="QJKJ01016070">
    <property type="protein sequence ID" value="RDX61555.1"/>
    <property type="molecule type" value="Genomic_DNA"/>
</dbReference>